<evidence type="ECO:0000256" key="5">
    <source>
        <dbReference type="ARBA" id="ARBA00022764"/>
    </source>
</evidence>
<dbReference type="SUPFAM" id="SSF53850">
    <property type="entry name" value="Periplasmic binding protein-like II"/>
    <property type="match status" value="1"/>
</dbReference>
<organism evidence="6 7">
    <name type="scientific">Limibacillus halophilus</name>
    <dbReference type="NCBI Taxonomy" id="1579333"/>
    <lineage>
        <taxon>Bacteria</taxon>
        <taxon>Pseudomonadati</taxon>
        <taxon>Pseudomonadota</taxon>
        <taxon>Alphaproteobacteria</taxon>
        <taxon>Rhodospirillales</taxon>
        <taxon>Rhodovibrionaceae</taxon>
        <taxon>Limibacillus</taxon>
    </lineage>
</organism>
<comment type="caution">
    <text evidence="6">The sequence shown here is derived from an EMBL/GenBank/DDBJ whole genome shotgun (WGS) entry which is preliminary data.</text>
</comment>
<dbReference type="Gene3D" id="3.40.190.10">
    <property type="entry name" value="Periplasmic binding protein-like II"/>
    <property type="match status" value="2"/>
</dbReference>
<evidence type="ECO:0000313" key="6">
    <source>
        <dbReference type="EMBL" id="MBB3063743.1"/>
    </source>
</evidence>
<protein>
    <submittedName>
        <fullName evidence="6">Putative spermidine/putrescine transport system substrate-binding protein</fullName>
    </submittedName>
</protein>
<dbReference type="GO" id="GO:0030975">
    <property type="term" value="F:thiamine binding"/>
    <property type="evidence" value="ECO:0007669"/>
    <property type="project" value="TreeGrafter"/>
</dbReference>
<dbReference type="PANTHER" id="PTHR30006:SF3">
    <property type="entry name" value="THIAMINE-BINDING PERIPLASMIC PROTEIN"/>
    <property type="match status" value="1"/>
</dbReference>
<dbReference type="GO" id="GO:0015888">
    <property type="term" value="P:thiamine transport"/>
    <property type="evidence" value="ECO:0007669"/>
    <property type="project" value="TreeGrafter"/>
</dbReference>
<keyword evidence="5" id="KW-0574">Periplasm</keyword>
<evidence type="ECO:0000256" key="3">
    <source>
        <dbReference type="ARBA" id="ARBA00022448"/>
    </source>
</evidence>
<evidence type="ECO:0000256" key="2">
    <source>
        <dbReference type="ARBA" id="ARBA00008520"/>
    </source>
</evidence>
<keyword evidence="4" id="KW-0732">Signal</keyword>
<dbReference type="RefSeq" id="WP_183414565.1">
    <property type="nucleotide sequence ID" value="NZ_JACHXA010000001.1"/>
</dbReference>
<keyword evidence="7" id="KW-1185">Reference proteome</keyword>
<evidence type="ECO:0000256" key="1">
    <source>
        <dbReference type="ARBA" id="ARBA00004418"/>
    </source>
</evidence>
<comment type="subcellular location">
    <subcellularLocation>
        <location evidence="1">Periplasm</location>
    </subcellularLocation>
</comment>
<dbReference type="InterPro" id="IPR006059">
    <property type="entry name" value="SBP"/>
</dbReference>
<name>A0A839SS70_9PROT</name>
<reference evidence="6 7" key="1">
    <citation type="submission" date="2020-08" db="EMBL/GenBank/DDBJ databases">
        <title>Genomic Encyclopedia of Type Strains, Phase III (KMG-III): the genomes of soil and plant-associated and newly described type strains.</title>
        <authorList>
            <person name="Whitman W."/>
        </authorList>
    </citation>
    <scope>NUCLEOTIDE SEQUENCE [LARGE SCALE GENOMIC DNA]</scope>
    <source>
        <strain evidence="6 7">CECT 8803</strain>
    </source>
</reference>
<gene>
    <name evidence="6" type="ORF">FHR98_000008</name>
</gene>
<dbReference type="Proteomes" id="UP000581135">
    <property type="component" value="Unassembled WGS sequence"/>
</dbReference>
<dbReference type="AlphaFoldDB" id="A0A839SS70"/>
<dbReference type="EMBL" id="JACHXA010000001">
    <property type="protein sequence ID" value="MBB3063743.1"/>
    <property type="molecule type" value="Genomic_DNA"/>
</dbReference>
<accession>A0A839SS70</accession>
<dbReference type="GO" id="GO:0030288">
    <property type="term" value="C:outer membrane-bounded periplasmic space"/>
    <property type="evidence" value="ECO:0007669"/>
    <property type="project" value="TreeGrafter"/>
</dbReference>
<dbReference type="GO" id="GO:0030976">
    <property type="term" value="F:thiamine pyrophosphate binding"/>
    <property type="evidence" value="ECO:0007669"/>
    <property type="project" value="TreeGrafter"/>
</dbReference>
<keyword evidence="3" id="KW-0813">Transport</keyword>
<dbReference type="PROSITE" id="PS51318">
    <property type="entry name" value="TAT"/>
    <property type="match status" value="1"/>
</dbReference>
<evidence type="ECO:0000313" key="7">
    <source>
        <dbReference type="Proteomes" id="UP000581135"/>
    </source>
</evidence>
<dbReference type="Pfam" id="PF13416">
    <property type="entry name" value="SBP_bac_8"/>
    <property type="match status" value="1"/>
</dbReference>
<dbReference type="InterPro" id="IPR006311">
    <property type="entry name" value="TAT_signal"/>
</dbReference>
<evidence type="ECO:0000256" key="4">
    <source>
        <dbReference type="ARBA" id="ARBA00022729"/>
    </source>
</evidence>
<proteinExistence type="inferred from homology"/>
<sequence length="357" mass="39581">MKYDSGNMKVTRRDLLLAAGAGVASVGAMGLPSKLLAAERITVADPGGPFKDAFGEAFYRPYEKASGITVANIAREHQPTSHIQAIVETKSYTWDVVTVTLAGQVLLGARDLLEDLDWSGEHMQDIMPEARAKNWMGTDVYATTLAYRQDTLKGKEPRSWADFWDVKGFPGRRALRRSPIDTLEIALLADGVDPKDLYPLDIERALNKLDDIRGHIDVWWTGGAQTSQLLQTGEVDMLPTWNGRAQTVIDGGAPVSIEWNQGLYSMEGWAIPKGNPKADLGRKFISYCADPERQAAFTNKLAYGPTNPKAYNFISAERAKSLPTAPQNIERMVLADQGWWGEHKEAAEQRFNEWLLS</sequence>
<comment type="similarity">
    <text evidence="2">Belongs to the bacterial solute-binding protein 1 family.</text>
</comment>
<dbReference type="CDD" id="cd13589">
    <property type="entry name" value="PBP2_polyamine_RpCGA009"/>
    <property type="match status" value="1"/>
</dbReference>
<dbReference type="PANTHER" id="PTHR30006">
    <property type="entry name" value="THIAMINE-BINDING PERIPLASMIC PROTEIN-RELATED"/>
    <property type="match status" value="1"/>
</dbReference>